<proteinExistence type="predicted"/>
<evidence type="ECO:0000256" key="1">
    <source>
        <dbReference type="SAM" id="MobiDB-lite"/>
    </source>
</evidence>
<evidence type="ECO:0000313" key="3">
    <source>
        <dbReference type="Proteomes" id="UP000190648"/>
    </source>
</evidence>
<dbReference type="Proteomes" id="UP000190648">
    <property type="component" value="Unassembled WGS sequence"/>
</dbReference>
<feature type="region of interest" description="Disordered" evidence="1">
    <location>
        <begin position="16"/>
        <end position="57"/>
    </location>
</feature>
<dbReference type="AlphaFoldDB" id="A0A1V4JNM0"/>
<accession>A0A1V4JNM0</accession>
<evidence type="ECO:0000313" key="2">
    <source>
        <dbReference type="EMBL" id="OPJ73771.1"/>
    </source>
</evidence>
<protein>
    <submittedName>
        <fullName evidence="2">Uncharacterized protein</fullName>
    </submittedName>
</protein>
<comment type="caution">
    <text evidence="2">The sequence shown here is derived from an EMBL/GenBank/DDBJ whole genome shotgun (WGS) entry which is preliminary data.</text>
</comment>
<gene>
    <name evidence="2" type="ORF">AV530_013230</name>
</gene>
<dbReference type="EMBL" id="LSYS01006880">
    <property type="protein sequence ID" value="OPJ73771.1"/>
    <property type="molecule type" value="Genomic_DNA"/>
</dbReference>
<organism evidence="2 3">
    <name type="scientific">Patagioenas fasciata monilis</name>
    <dbReference type="NCBI Taxonomy" id="372326"/>
    <lineage>
        <taxon>Eukaryota</taxon>
        <taxon>Metazoa</taxon>
        <taxon>Chordata</taxon>
        <taxon>Craniata</taxon>
        <taxon>Vertebrata</taxon>
        <taxon>Euteleostomi</taxon>
        <taxon>Archelosauria</taxon>
        <taxon>Archosauria</taxon>
        <taxon>Dinosauria</taxon>
        <taxon>Saurischia</taxon>
        <taxon>Theropoda</taxon>
        <taxon>Coelurosauria</taxon>
        <taxon>Aves</taxon>
        <taxon>Neognathae</taxon>
        <taxon>Neoaves</taxon>
        <taxon>Columbimorphae</taxon>
        <taxon>Columbiformes</taxon>
        <taxon>Columbidae</taxon>
        <taxon>Patagioenas</taxon>
    </lineage>
</organism>
<feature type="compositionally biased region" description="Basic and acidic residues" evidence="1">
    <location>
        <begin position="16"/>
        <end position="29"/>
    </location>
</feature>
<sequence length="73" mass="7760">MLREWGSFIPAVKWLREDPHGSSSTREEVPEGGGGAPQPSGAVQRAAADSPRSGAAVLARRAGFSTMSWHPRC</sequence>
<keyword evidence="3" id="KW-1185">Reference proteome</keyword>
<reference evidence="2 3" key="1">
    <citation type="submission" date="2016-02" db="EMBL/GenBank/DDBJ databases">
        <title>Band-tailed pigeon sequencing and assembly.</title>
        <authorList>
            <person name="Soares A.E."/>
            <person name="Novak B.J."/>
            <person name="Rice E.S."/>
            <person name="O'Connell B."/>
            <person name="Chang D."/>
            <person name="Weber S."/>
            <person name="Shapiro B."/>
        </authorList>
    </citation>
    <scope>NUCLEOTIDE SEQUENCE [LARGE SCALE GENOMIC DNA]</scope>
    <source>
        <strain evidence="2">BTP2013</strain>
        <tissue evidence="2">Blood</tissue>
    </source>
</reference>
<name>A0A1V4JNM0_PATFA</name>